<feature type="transmembrane region" description="Helical" evidence="1">
    <location>
        <begin position="45"/>
        <end position="66"/>
    </location>
</feature>
<dbReference type="OrthoDB" id="4987761at2759"/>
<gene>
    <name evidence="2" type="ORF">M406DRAFT_20525</name>
</gene>
<dbReference type="EMBL" id="MU032351">
    <property type="protein sequence ID" value="KAF3761953.1"/>
    <property type="molecule type" value="Genomic_DNA"/>
</dbReference>
<dbReference type="RefSeq" id="XP_040772932.1">
    <property type="nucleotide sequence ID" value="XM_040915460.1"/>
</dbReference>
<keyword evidence="3" id="KW-1185">Reference proteome</keyword>
<feature type="non-terminal residue" evidence="2">
    <location>
        <position position="1"/>
    </location>
</feature>
<proteinExistence type="predicted"/>
<keyword evidence="1" id="KW-0812">Transmembrane</keyword>
<name>A0A9P4XVV2_CRYP1</name>
<comment type="caution">
    <text evidence="2">The sequence shown here is derived from an EMBL/GenBank/DDBJ whole genome shotgun (WGS) entry which is preliminary data.</text>
</comment>
<sequence>ISPSDALADLTLGILWASTFYAIGMIWTVLSLIDRWRGPHGTGEINFMSVIAAIILSVPWPVVLIITM</sequence>
<accession>A0A9P4XVV2</accession>
<keyword evidence="1" id="KW-0472">Membrane</keyword>
<feature type="non-terminal residue" evidence="2">
    <location>
        <position position="68"/>
    </location>
</feature>
<dbReference type="AlphaFoldDB" id="A0A9P4XVV2"/>
<feature type="transmembrane region" description="Helical" evidence="1">
    <location>
        <begin position="12"/>
        <end position="33"/>
    </location>
</feature>
<reference evidence="2" key="1">
    <citation type="journal article" date="2020" name="Phytopathology">
        <title>Genome sequence of the chestnut blight fungus Cryphonectria parasitica EP155: A fundamental resource for an archetypical invasive plant pathogen.</title>
        <authorList>
            <person name="Crouch J.A."/>
            <person name="Dawe A."/>
            <person name="Aerts A."/>
            <person name="Barry K."/>
            <person name="Churchill A.C.L."/>
            <person name="Grimwood J."/>
            <person name="Hillman B."/>
            <person name="Milgroom M.G."/>
            <person name="Pangilinan J."/>
            <person name="Smith M."/>
            <person name="Salamov A."/>
            <person name="Schmutz J."/>
            <person name="Yadav J."/>
            <person name="Grigoriev I.V."/>
            <person name="Nuss D."/>
        </authorList>
    </citation>
    <scope>NUCLEOTIDE SEQUENCE</scope>
    <source>
        <strain evidence="2">EP155</strain>
    </source>
</reference>
<evidence type="ECO:0000256" key="1">
    <source>
        <dbReference type="SAM" id="Phobius"/>
    </source>
</evidence>
<protein>
    <submittedName>
        <fullName evidence="2">Uncharacterized protein</fullName>
    </submittedName>
</protein>
<organism evidence="2 3">
    <name type="scientific">Cryphonectria parasitica (strain ATCC 38755 / EP155)</name>
    <dbReference type="NCBI Taxonomy" id="660469"/>
    <lineage>
        <taxon>Eukaryota</taxon>
        <taxon>Fungi</taxon>
        <taxon>Dikarya</taxon>
        <taxon>Ascomycota</taxon>
        <taxon>Pezizomycotina</taxon>
        <taxon>Sordariomycetes</taxon>
        <taxon>Sordariomycetidae</taxon>
        <taxon>Diaporthales</taxon>
        <taxon>Cryphonectriaceae</taxon>
        <taxon>Cryphonectria-Endothia species complex</taxon>
        <taxon>Cryphonectria</taxon>
    </lineage>
</organism>
<keyword evidence="1" id="KW-1133">Transmembrane helix</keyword>
<dbReference type="Proteomes" id="UP000803844">
    <property type="component" value="Unassembled WGS sequence"/>
</dbReference>
<dbReference type="GeneID" id="63832589"/>
<evidence type="ECO:0000313" key="2">
    <source>
        <dbReference type="EMBL" id="KAF3761953.1"/>
    </source>
</evidence>
<evidence type="ECO:0000313" key="3">
    <source>
        <dbReference type="Proteomes" id="UP000803844"/>
    </source>
</evidence>